<protein>
    <submittedName>
        <fullName evidence="4">Zf-HC2 domain-containing protein</fullName>
    </submittedName>
</protein>
<dbReference type="InterPro" id="IPR027383">
    <property type="entry name" value="Znf_put"/>
</dbReference>
<keyword evidence="5" id="KW-1185">Reference proteome</keyword>
<dbReference type="Pfam" id="PF13490">
    <property type="entry name" value="zf-HC2"/>
    <property type="match status" value="1"/>
</dbReference>
<keyword evidence="2" id="KW-0804">Transcription</keyword>
<evidence type="ECO:0000256" key="2">
    <source>
        <dbReference type="ARBA" id="ARBA00023163"/>
    </source>
</evidence>
<evidence type="ECO:0000313" key="4">
    <source>
        <dbReference type="EMBL" id="MFC4125538.1"/>
    </source>
</evidence>
<dbReference type="Gene3D" id="1.10.10.1320">
    <property type="entry name" value="Anti-sigma factor, zinc-finger domain"/>
    <property type="match status" value="1"/>
</dbReference>
<keyword evidence="1" id="KW-0805">Transcription regulation</keyword>
<evidence type="ECO:0000256" key="1">
    <source>
        <dbReference type="ARBA" id="ARBA00023015"/>
    </source>
</evidence>
<organism evidence="4 5">
    <name type="scientific">Nocardia rhizosphaerae</name>
    <dbReference type="NCBI Taxonomy" id="1691571"/>
    <lineage>
        <taxon>Bacteria</taxon>
        <taxon>Bacillati</taxon>
        <taxon>Actinomycetota</taxon>
        <taxon>Actinomycetes</taxon>
        <taxon>Mycobacteriales</taxon>
        <taxon>Nocardiaceae</taxon>
        <taxon>Nocardia</taxon>
    </lineage>
</organism>
<dbReference type="EMBL" id="JBHSBA010000005">
    <property type="protein sequence ID" value="MFC4125538.1"/>
    <property type="molecule type" value="Genomic_DNA"/>
</dbReference>
<accession>A0ABV8L5V0</accession>
<evidence type="ECO:0000259" key="3">
    <source>
        <dbReference type="Pfam" id="PF13490"/>
    </source>
</evidence>
<dbReference type="RefSeq" id="WP_378549762.1">
    <property type="nucleotide sequence ID" value="NZ_JBHSBA010000005.1"/>
</dbReference>
<dbReference type="Proteomes" id="UP001595767">
    <property type="component" value="Unassembled WGS sequence"/>
</dbReference>
<reference evidence="5" key="1">
    <citation type="journal article" date="2019" name="Int. J. Syst. Evol. Microbiol.">
        <title>The Global Catalogue of Microorganisms (GCM) 10K type strain sequencing project: providing services to taxonomists for standard genome sequencing and annotation.</title>
        <authorList>
            <consortium name="The Broad Institute Genomics Platform"/>
            <consortium name="The Broad Institute Genome Sequencing Center for Infectious Disease"/>
            <person name="Wu L."/>
            <person name="Ma J."/>
        </authorList>
    </citation>
    <scope>NUCLEOTIDE SEQUENCE [LARGE SCALE GENOMIC DNA]</scope>
    <source>
        <strain evidence="5">CGMCC 4.7204</strain>
    </source>
</reference>
<feature type="domain" description="Putative zinc-finger" evidence="3">
    <location>
        <begin position="15"/>
        <end position="48"/>
    </location>
</feature>
<sequence length="93" mass="10416">MTDDEFVLNELRLSCADAVELVTDYLDGALGASDLRRFVEHTDRCQACTIFLDQVRRTIRLSVAVRDESVEVRPSNFDALLAELGRRSGESPV</sequence>
<evidence type="ECO:0000313" key="5">
    <source>
        <dbReference type="Proteomes" id="UP001595767"/>
    </source>
</evidence>
<proteinExistence type="predicted"/>
<dbReference type="InterPro" id="IPR041916">
    <property type="entry name" value="Anti_sigma_zinc_sf"/>
</dbReference>
<comment type="caution">
    <text evidence="4">The sequence shown here is derived from an EMBL/GenBank/DDBJ whole genome shotgun (WGS) entry which is preliminary data.</text>
</comment>
<name>A0ABV8L5V0_9NOCA</name>
<gene>
    <name evidence="4" type="ORF">ACFOW8_11415</name>
</gene>